<name>A0ABM3LJ77_BICAN</name>
<evidence type="ECO:0000259" key="1">
    <source>
        <dbReference type="PROSITE" id="PS50191"/>
    </source>
</evidence>
<dbReference type="InterPro" id="IPR036865">
    <property type="entry name" value="CRAL-TRIO_dom_sf"/>
</dbReference>
<organism evidence="2 3">
    <name type="scientific">Bicyclus anynana</name>
    <name type="common">Squinting bush brown butterfly</name>
    <dbReference type="NCBI Taxonomy" id="110368"/>
    <lineage>
        <taxon>Eukaryota</taxon>
        <taxon>Metazoa</taxon>
        <taxon>Ecdysozoa</taxon>
        <taxon>Arthropoda</taxon>
        <taxon>Hexapoda</taxon>
        <taxon>Insecta</taxon>
        <taxon>Pterygota</taxon>
        <taxon>Neoptera</taxon>
        <taxon>Endopterygota</taxon>
        <taxon>Lepidoptera</taxon>
        <taxon>Glossata</taxon>
        <taxon>Ditrysia</taxon>
        <taxon>Papilionoidea</taxon>
        <taxon>Nymphalidae</taxon>
        <taxon>Satyrinae</taxon>
        <taxon>Satyrini</taxon>
        <taxon>Mycalesina</taxon>
        <taxon>Bicyclus</taxon>
    </lineage>
</organism>
<reference evidence="3" key="1">
    <citation type="submission" date="2025-08" db="UniProtKB">
        <authorList>
            <consortium name="RefSeq"/>
        </authorList>
    </citation>
    <scope>IDENTIFICATION</scope>
</reference>
<dbReference type="PANTHER" id="PTHR10174">
    <property type="entry name" value="ALPHA-TOCOPHEROL TRANSFER PROTEIN-RELATED"/>
    <property type="match status" value="1"/>
</dbReference>
<feature type="domain" description="CRAL-TRIO" evidence="1">
    <location>
        <begin position="43"/>
        <end position="180"/>
    </location>
</feature>
<dbReference type="RefSeq" id="XP_052739109.1">
    <property type="nucleotide sequence ID" value="XM_052883149.1"/>
</dbReference>
<gene>
    <name evidence="3" type="primary">LOC112045014</name>
</gene>
<dbReference type="Gene3D" id="3.40.525.10">
    <property type="entry name" value="CRAL-TRIO lipid binding domain"/>
    <property type="match status" value="1"/>
</dbReference>
<evidence type="ECO:0000313" key="3">
    <source>
        <dbReference type="RefSeq" id="XP_052739109.1"/>
    </source>
</evidence>
<dbReference type="CDD" id="cd00170">
    <property type="entry name" value="SEC14"/>
    <property type="match status" value="1"/>
</dbReference>
<dbReference type="PRINTS" id="PR00180">
    <property type="entry name" value="CRETINALDHBP"/>
</dbReference>
<sequence>MCTLRTLLPEFFGKCLVKEEYRRYHKIAQSVVLPKLTPDHYRVYVAKYHNIEWEASEAILLFRQTICLAEYIKAQDYLSGFVLVGDFSDANLMNYLPKLSILQCKQIFNILMEGFGMRVKQIHIISKSKLVDGLVMFLKKMLSAKIFDRLKMHKSIEDLYEYFPKTILPKDYGGDERSLDTLQAEWIDVLSSDEYLKYLQEMNAATTNESCRPKDQFSEHYAGMPGTFRYLTVD</sequence>
<protein>
    <submittedName>
        <fullName evidence="3">Alpha-tocopherol transfer protein-like</fullName>
    </submittedName>
</protein>
<dbReference type="Proteomes" id="UP001652582">
    <property type="component" value="Chromosome 8"/>
</dbReference>
<dbReference type="PROSITE" id="PS50191">
    <property type="entry name" value="CRAL_TRIO"/>
    <property type="match status" value="1"/>
</dbReference>
<proteinExistence type="predicted"/>
<accession>A0ABM3LJ77</accession>
<dbReference type="PANTHER" id="PTHR10174:SF222">
    <property type="entry name" value="GH10083P-RELATED"/>
    <property type="match status" value="1"/>
</dbReference>
<dbReference type="SUPFAM" id="SSF52087">
    <property type="entry name" value="CRAL/TRIO domain"/>
    <property type="match status" value="1"/>
</dbReference>
<dbReference type="InterPro" id="IPR001251">
    <property type="entry name" value="CRAL-TRIO_dom"/>
</dbReference>
<keyword evidence="2" id="KW-1185">Reference proteome</keyword>
<evidence type="ECO:0000313" key="2">
    <source>
        <dbReference type="Proteomes" id="UP001652582"/>
    </source>
</evidence>
<dbReference type="GeneID" id="112045014"/>
<dbReference type="Pfam" id="PF00650">
    <property type="entry name" value="CRAL_TRIO"/>
    <property type="match status" value="1"/>
</dbReference>